<protein>
    <submittedName>
        <fullName evidence="2">Hypothetical secreted peptide</fullName>
    </submittedName>
</protein>
<feature type="signal peptide" evidence="1">
    <location>
        <begin position="1"/>
        <end position="24"/>
    </location>
</feature>
<feature type="chain" id="PRO_5003002597" evidence="1">
    <location>
        <begin position="25"/>
        <end position="87"/>
    </location>
</feature>
<name>C9W1R0_RHISA</name>
<dbReference type="AlphaFoldDB" id="C9W1R0"/>
<reference evidence="2" key="2">
    <citation type="journal article" date="2013" name="Ticks Tick Borne Dis.">
        <title>Proteome of Rhipicephalus sanguineus tick saliva induced by the secretagogues pilocarpine and dopamine.</title>
        <authorList>
            <person name="Oliveira C.J."/>
            <person name="Anatriello E."/>
            <person name="de Miranda-Santos I.K."/>
            <person name="Francischetti I.M."/>
            <person name="Sa-Nunes A."/>
            <person name="Ferreira B.R."/>
            <person name="Ribeiro J.M."/>
        </authorList>
    </citation>
    <scope>NUCLEOTIDE SEQUENCE</scope>
    <source>
        <tissue evidence="2">Salivary glands</tissue>
    </source>
</reference>
<sequence>MTSSKIRSLSFLAVALMLISQCDSKPQRDPRIPTACNPLTSYCIPRRTNWRTCCGSEAKDEAEDEESACRFMMMLFLCSPYLVPREA</sequence>
<evidence type="ECO:0000313" key="2">
    <source>
        <dbReference type="EMBL" id="ACX54007.1"/>
    </source>
</evidence>
<reference evidence="2" key="1">
    <citation type="journal article" date="2010" name="BMC Genomics">
        <title>An insight into the sialotranscriptome of the brown dog tick, Rhipicephalus sanguineus.</title>
        <authorList>
            <person name="Anatriello E."/>
            <person name="Ribeiro J.M."/>
            <person name="de Miranda-Santos I.K."/>
            <person name="Brandao L.G."/>
            <person name="Anderson J.M."/>
            <person name="Valenzuela J.G."/>
            <person name="Maruyama S.R."/>
            <person name="Silva J.S."/>
            <person name="Ferreira B.R."/>
        </authorList>
    </citation>
    <scope>NUCLEOTIDE SEQUENCE</scope>
    <source>
        <tissue evidence="2">Salivary glands</tissue>
    </source>
</reference>
<proteinExistence type="evidence at transcript level"/>
<organism evidence="2">
    <name type="scientific">Rhipicephalus sanguineus</name>
    <name type="common">Brown dog tick</name>
    <name type="synonym">Ixodes sanguineus</name>
    <dbReference type="NCBI Taxonomy" id="34632"/>
    <lineage>
        <taxon>Eukaryota</taxon>
        <taxon>Metazoa</taxon>
        <taxon>Ecdysozoa</taxon>
        <taxon>Arthropoda</taxon>
        <taxon>Chelicerata</taxon>
        <taxon>Arachnida</taxon>
        <taxon>Acari</taxon>
        <taxon>Parasitiformes</taxon>
        <taxon>Ixodida</taxon>
        <taxon>Ixodoidea</taxon>
        <taxon>Ixodidae</taxon>
        <taxon>Rhipicephalinae</taxon>
        <taxon>Rhipicephalus</taxon>
        <taxon>Rhipicephalus</taxon>
    </lineage>
</organism>
<evidence type="ECO:0000256" key="1">
    <source>
        <dbReference type="SAM" id="SignalP"/>
    </source>
</evidence>
<keyword evidence="1" id="KW-0732">Signal</keyword>
<accession>C9W1R0</accession>
<dbReference type="EMBL" id="EZ406212">
    <property type="protein sequence ID" value="ACX54007.1"/>
    <property type="molecule type" value="mRNA"/>
</dbReference>